<dbReference type="EMBL" id="VFOP01000001">
    <property type="protein sequence ID" value="TQL50765.1"/>
    <property type="molecule type" value="Genomic_DNA"/>
</dbReference>
<name>A0A542YRN5_9MICO</name>
<dbReference type="SUPFAM" id="SSF46785">
    <property type="entry name" value="Winged helix' DNA-binding domain"/>
    <property type="match status" value="1"/>
</dbReference>
<evidence type="ECO:0000313" key="3">
    <source>
        <dbReference type="EMBL" id="TQL50765.1"/>
    </source>
</evidence>
<proteinExistence type="predicted"/>
<keyword evidence="4" id="KW-1185">Reference proteome</keyword>
<feature type="domain" description="Methyltransferase" evidence="1">
    <location>
        <begin position="174"/>
        <end position="294"/>
    </location>
</feature>
<gene>
    <name evidence="3" type="ORF">FB467_1882</name>
</gene>
<dbReference type="GO" id="GO:0008168">
    <property type="term" value="F:methyltransferase activity"/>
    <property type="evidence" value="ECO:0007669"/>
    <property type="project" value="UniProtKB-KW"/>
</dbReference>
<dbReference type="Gene3D" id="1.10.10.10">
    <property type="entry name" value="Winged helix-like DNA-binding domain superfamily/Winged helix DNA-binding domain"/>
    <property type="match status" value="1"/>
</dbReference>
<reference evidence="3 4" key="1">
    <citation type="submission" date="2019-06" db="EMBL/GenBank/DDBJ databases">
        <title>Sequencing the genomes of 1000 actinobacteria strains.</title>
        <authorList>
            <person name="Klenk H.-P."/>
        </authorList>
    </citation>
    <scope>NUCLEOTIDE SEQUENCE [LARGE SCALE GENOMIC DNA]</scope>
    <source>
        <strain evidence="3 4">DSM 12335</strain>
    </source>
</reference>
<dbReference type="InterPro" id="IPR025714">
    <property type="entry name" value="Methyltranfer_dom"/>
</dbReference>
<dbReference type="PANTHER" id="PTHR45128:SF2">
    <property type="entry name" value="METHYLTRANSFERASE DOMAIN-CONTAINING PROTEIN"/>
    <property type="match status" value="1"/>
</dbReference>
<dbReference type="AlphaFoldDB" id="A0A542YRN5"/>
<evidence type="ECO:0000259" key="2">
    <source>
        <dbReference type="Pfam" id="PF21320"/>
    </source>
</evidence>
<feature type="domain" description="S-adenosylmethionine-dependent methyltransferase Rv2258c-like winged HTH" evidence="2">
    <location>
        <begin position="26"/>
        <end position="98"/>
    </location>
</feature>
<keyword evidence="3" id="KW-0489">Methyltransferase</keyword>
<accession>A0A542YRN5</accession>
<evidence type="ECO:0000259" key="1">
    <source>
        <dbReference type="Pfam" id="PF13847"/>
    </source>
</evidence>
<protein>
    <submittedName>
        <fullName evidence="3">Methyltransferase family protein</fullName>
    </submittedName>
</protein>
<sequence length="357" mass="37355">MTTQTLDLEKVGAFAERVGGMLAGGATAAMMVVGDRTGLYAALAAGGPLTSAQLAGATGTAERYVREWLAQQAAVGFVSYDPADTTFTLPPEHAAVLASEESPASMIGAAPQISGMHRRTDQLVEAFRTGAGIPWGEQDPATFEGTERFFRVGYRNSLVGEWIPALGGVQAKLEAGARVLDVGCGHGAPLLLLAGAFPASRFVGYDRHPASVETARQRATEEGVADRVRFEANDCHGYPDRGVDVITFFDAFHDLGDPVGAAAHARRSLAPDGTLVLVEPRSEDDLAANLTSVPMAAIGYAASTFLCTANSLSQPVGRALGALAGEAALREVLTEAGFGVVRRATENDFHMVIEARP</sequence>
<dbReference type="InterPro" id="IPR036390">
    <property type="entry name" value="WH_DNA-bd_sf"/>
</dbReference>
<organism evidence="3 4">
    <name type="scientific">Ornithinicoccus hortensis</name>
    <dbReference type="NCBI Taxonomy" id="82346"/>
    <lineage>
        <taxon>Bacteria</taxon>
        <taxon>Bacillati</taxon>
        <taxon>Actinomycetota</taxon>
        <taxon>Actinomycetes</taxon>
        <taxon>Micrococcales</taxon>
        <taxon>Intrasporangiaceae</taxon>
        <taxon>Ornithinicoccus</taxon>
    </lineage>
</organism>
<dbReference type="InterPro" id="IPR029063">
    <property type="entry name" value="SAM-dependent_MTases_sf"/>
</dbReference>
<comment type="caution">
    <text evidence="3">The sequence shown here is derived from an EMBL/GenBank/DDBJ whole genome shotgun (WGS) entry which is preliminary data.</text>
</comment>
<dbReference type="Pfam" id="PF21320">
    <property type="entry name" value="WHD_Rv2258c"/>
    <property type="match status" value="1"/>
</dbReference>
<keyword evidence="3" id="KW-0808">Transferase</keyword>
<dbReference type="SUPFAM" id="SSF53335">
    <property type="entry name" value="S-adenosyl-L-methionine-dependent methyltransferases"/>
    <property type="match status" value="1"/>
</dbReference>
<dbReference type="Proteomes" id="UP000319516">
    <property type="component" value="Unassembled WGS sequence"/>
</dbReference>
<dbReference type="InterPro" id="IPR036388">
    <property type="entry name" value="WH-like_DNA-bd_sf"/>
</dbReference>
<dbReference type="InterPro" id="IPR053173">
    <property type="entry name" value="SAM-binding_MTase"/>
</dbReference>
<dbReference type="Pfam" id="PF13847">
    <property type="entry name" value="Methyltransf_31"/>
    <property type="match status" value="1"/>
</dbReference>
<dbReference type="PANTHER" id="PTHR45128">
    <property type="entry name" value="METHYLTRANSFERASE TYPE 11"/>
    <property type="match status" value="1"/>
</dbReference>
<evidence type="ECO:0000313" key="4">
    <source>
        <dbReference type="Proteomes" id="UP000319516"/>
    </source>
</evidence>
<dbReference type="CDD" id="cd02440">
    <property type="entry name" value="AdoMet_MTases"/>
    <property type="match status" value="1"/>
</dbReference>
<dbReference type="InterPro" id="IPR048711">
    <property type="entry name" value="WHD_Rv2258c"/>
</dbReference>
<dbReference type="RefSeq" id="WP_211350582.1">
    <property type="nucleotide sequence ID" value="NZ_BAAAIK010000002.1"/>
</dbReference>
<dbReference type="GO" id="GO:0032259">
    <property type="term" value="P:methylation"/>
    <property type="evidence" value="ECO:0007669"/>
    <property type="project" value="UniProtKB-KW"/>
</dbReference>
<dbReference type="Gene3D" id="3.40.50.150">
    <property type="entry name" value="Vaccinia Virus protein VP39"/>
    <property type="match status" value="1"/>
</dbReference>